<feature type="region of interest" description="Disordered" evidence="2">
    <location>
        <begin position="28"/>
        <end position="47"/>
    </location>
</feature>
<reference evidence="5 6" key="1">
    <citation type="submission" date="2020-02" db="EMBL/GenBank/DDBJ databases">
        <title>Draft genome sequence of Haematococcus lacustris strain NIES-144.</title>
        <authorList>
            <person name="Morimoto D."/>
            <person name="Nakagawa S."/>
            <person name="Yoshida T."/>
            <person name="Sawayama S."/>
        </authorList>
    </citation>
    <scope>NUCLEOTIDE SEQUENCE [LARGE SCALE GENOMIC DNA]</scope>
    <source>
        <strain evidence="5 6">NIES-144</strain>
    </source>
</reference>
<evidence type="ECO:0000313" key="5">
    <source>
        <dbReference type="EMBL" id="GFH07769.1"/>
    </source>
</evidence>
<feature type="domain" description="T-SNARE coiled-coil homology" evidence="4">
    <location>
        <begin position="60"/>
        <end position="106"/>
    </location>
</feature>
<evidence type="ECO:0000259" key="4">
    <source>
        <dbReference type="PROSITE" id="PS50192"/>
    </source>
</evidence>
<comment type="caution">
    <text evidence="5">The sequence shown here is derived from an EMBL/GenBank/DDBJ whole genome shotgun (WGS) entry which is preliminary data.</text>
</comment>
<dbReference type="GO" id="GO:0015031">
    <property type="term" value="P:protein transport"/>
    <property type="evidence" value="ECO:0007669"/>
    <property type="project" value="UniProtKB-KW"/>
</dbReference>
<protein>
    <submittedName>
        <fullName evidence="5">Syntaxin-52</fullName>
    </submittedName>
</protein>
<name>A0A699YNS1_HAELA</name>
<dbReference type="PROSITE" id="PS50192">
    <property type="entry name" value="T_SNARE"/>
    <property type="match status" value="1"/>
</dbReference>
<keyword evidence="3" id="KW-0472">Membrane</keyword>
<accession>A0A699YNS1</accession>
<keyword evidence="1" id="KW-0653">Protein transport</keyword>
<proteinExistence type="predicted"/>
<dbReference type="Proteomes" id="UP000485058">
    <property type="component" value="Unassembled WGS sequence"/>
</dbReference>
<evidence type="ECO:0000256" key="3">
    <source>
        <dbReference type="SAM" id="Phobius"/>
    </source>
</evidence>
<gene>
    <name evidence="5" type="ORF">HaLaN_02619</name>
</gene>
<evidence type="ECO:0000313" key="6">
    <source>
        <dbReference type="Proteomes" id="UP000485058"/>
    </source>
</evidence>
<keyword evidence="1" id="KW-0813">Transport</keyword>
<organism evidence="5 6">
    <name type="scientific">Haematococcus lacustris</name>
    <name type="common">Green alga</name>
    <name type="synonym">Haematococcus pluvialis</name>
    <dbReference type="NCBI Taxonomy" id="44745"/>
    <lineage>
        <taxon>Eukaryota</taxon>
        <taxon>Viridiplantae</taxon>
        <taxon>Chlorophyta</taxon>
        <taxon>core chlorophytes</taxon>
        <taxon>Chlorophyceae</taxon>
        <taxon>CS clade</taxon>
        <taxon>Chlamydomonadales</taxon>
        <taxon>Haematococcaceae</taxon>
        <taxon>Haematococcus</taxon>
    </lineage>
</organism>
<dbReference type="CDD" id="cd15841">
    <property type="entry name" value="SNARE_Qc"/>
    <property type="match status" value="1"/>
</dbReference>
<dbReference type="Gene3D" id="1.20.5.110">
    <property type="match status" value="1"/>
</dbReference>
<keyword evidence="6" id="KW-1185">Reference proteome</keyword>
<keyword evidence="3" id="KW-1133">Transmembrane helix</keyword>
<evidence type="ECO:0000256" key="1">
    <source>
        <dbReference type="ARBA" id="ARBA00022927"/>
    </source>
</evidence>
<sequence>MVERLLKWLDSSEAASLDNLLAGARQGGVQGPGAASSAQGSKETEATAELDSRGLLQLQQQTMVQQDEVLGQMEKTVRNTKHIALAIGEEVDLQTRLLDELDEETDVKQLMKQTAHWRGGLCIFLLIVTLVFLMVLFLKISHLFT</sequence>
<feature type="transmembrane region" description="Helical" evidence="3">
    <location>
        <begin position="121"/>
        <end position="140"/>
    </location>
</feature>
<feature type="non-terminal residue" evidence="5">
    <location>
        <position position="1"/>
    </location>
</feature>
<dbReference type="EMBL" id="BLLF01000114">
    <property type="protein sequence ID" value="GFH07769.1"/>
    <property type="molecule type" value="Genomic_DNA"/>
</dbReference>
<dbReference type="InterPro" id="IPR000727">
    <property type="entry name" value="T_SNARE_dom"/>
</dbReference>
<dbReference type="SUPFAM" id="SSF58038">
    <property type="entry name" value="SNARE fusion complex"/>
    <property type="match status" value="1"/>
</dbReference>
<dbReference type="AlphaFoldDB" id="A0A699YNS1"/>
<keyword evidence="3" id="KW-0812">Transmembrane</keyword>
<evidence type="ECO:0000256" key="2">
    <source>
        <dbReference type="SAM" id="MobiDB-lite"/>
    </source>
</evidence>